<evidence type="ECO:0000313" key="1">
    <source>
        <dbReference type="EMBL" id="RKO98241.1"/>
    </source>
</evidence>
<dbReference type="InterPro" id="IPR036397">
    <property type="entry name" value="RNaseH_sf"/>
</dbReference>
<evidence type="ECO:0008006" key="3">
    <source>
        <dbReference type="Google" id="ProtNLM"/>
    </source>
</evidence>
<dbReference type="GO" id="GO:0003676">
    <property type="term" value="F:nucleic acid binding"/>
    <property type="evidence" value="ECO:0007669"/>
    <property type="project" value="InterPro"/>
</dbReference>
<evidence type="ECO:0000313" key="2">
    <source>
        <dbReference type="Proteomes" id="UP000274922"/>
    </source>
</evidence>
<name>A0A4P9WXN9_9FUNG</name>
<reference evidence="2" key="1">
    <citation type="journal article" date="2018" name="Nat. Microbiol.">
        <title>Leveraging single-cell genomics to expand the fungal tree of life.</title>
        <authorList>
            <person name="Ahrendt S.R."/>
            <person name="Quandt C.A."/>
            <person name="Ciobanu D."/>
            <person name="Clum A."/>
            <person name="Salamov A."/>
            <person name="Andreopoulos B."/>
            <person name="Cheng J.F."/>
            <person name="Woyke T."/>
            <person name="Pelin A."/>
            <person name="Henrissat B."/>
            <person name="Reynolds N.K."/>
            <person name="Benny G.L."/>
            <person name="Smith M.E."/>
            <person name="James T.Y."/>
            <person name="Grigoriev I.V."/>
        </authorList>
    </citation>
    <scope>NUCLEOTIDE SEQUENCE [LARGE SCALE GENOMIC DNA]</scope>
    <source>
        <strain evidence="2">ATCC 52028</strain>
    </source>
</reference>
<dbReference type="AlphaFoldDB" id="A0A4P9WXN9"/>
<dbReference type="InterPro" id="IPR012337">
    <property type="entry name" value="RNaseH-like_sf"/>
</dbReference>
<sequence length="149" mass="16962">MQEPHSLRYGLPLHLLQEHDWPLLILHEAEGKPADDAATPEQKQLAARHKPNFFVTTDGVLMYRHSSSHATPFIPFVDRAELVKTWHDKNAIEHVTKWPIAAAVPDAKAWRVAHFIFQKIIPQFGSPAEIITDRGTWPTIPVTKTLVLR</sequence>
<dbReference type="STRING" id="1555241.A0A4P9WXN9"/>
<dbReference type="OrthoDB" id="5592268at2759"/>
<dbReference type="Gene3D" id="3.30.420.10">
    <property type="entry name" value="Ribonuclease H-like superfamily/Ribonuclease H"/>
    <property type="match status" value="1"/>
</dbReference>
<organism evidence="1 2">
    <name type="scientific">Caulochytrium protostelioides</name>
    <dbReference type="NCBI Taxonomy" id="1555241"/>
    <lineage>
        <taxon>Eukaryota</taxon>
        <taxon>Fungi</taxon>
        <taxon>Fungi incertae sedis</taxon>
        <taxon>Chytridiomycota</taxon>
        <taxon>Chytridiomycota incertae sedis</taxon>
        <taxon>Chytridiomycetes</taxon>
        <taxon>Caulochytriales</taxon>
        <taxon>Caulochytriaceae</taxon>
        <taxon>Caulochytrium</taxon>
    </lineage>
</organism>
<dbReference type="EMBL" id="ML014569">
    <property type="protein sequence ID" value="RKO98241.1"/>
    <property type="molecule type" value="Genomic_DNA"/>
</dbReference>
<dbReference type="Proteomes" id="UP000274922">
    <property type="component" value="Unassembled WGS sequence"/>
</dbReference>
<protein>
    <recommendedName>
        <fullName evidence="3">Integrase catalytic domain-containing protein</fullName>
    </recommendedName>
</protein>
<keyword evidence="2" id="KW-1185">Reference proteome</keyword>
<dbReference type="SUPFAM" id="SSF53098">
    <property type="entry name" value="Ribonuclease H-like"/>
    <property type="match status" value="1"/>
</dbReference>
<proteinExistence type="predicted"/>
<gene>
    <name evidence="1" type="ORF">CXG81DRAFT_28936</name>
</gene>
<accession>A0A4P9WXN9</accession>